<dbReference type="EMBL" id="BK031033">
    <property type="protein sequence ID" value="DAI59056.1"/>
    <property type="molecule type" value="Genomic_DNA"/>
</dbReference>
<reference evidence="1" key="1">
    <citation type="journal article" date="2021" name="Proc. Natl. Acad. Sci. U.S.A.">
        <title>A Catalog of Tens of Thousands of Viruses from Human Metagenomes Reveals Hidden Associations with Chronic Diseases.</title>
        <authorList>
            <person name="Tisza M.J."/>
            <person name="Buck C.B."/>
        </authorList>
    </citation>
    <scope>NUCLEOTIDE SEQUENCE</scope>
    <source>
        <strain evidence="1">Ct3cV12</strain>
    </source>
</reference>
<proteinExistence type="predicted"/>
<evidence type="ECO:0000313" key="1">
    <source>
        <dbReference type="EMBL" id="DAI59056.1"/>
    </source>
</evidence>
<protein>
    <submittedName>
        <fullName evidence="1">Major capsid protein</fullName>
    </submittedName>
</protein>
<sequence length="356" mass="39678">MAQTLTVQQRNALFAQATRQNIQGLTRKSVKQGGSTLTFEIPKARLLSKVWLEVDAKLKVKKGTSSTTEIATDKLTPYQMIRRLSIDLNNGWSPYVIDGKSFAILSSIRQDCHTVFPQHEDETGYCYCPAKITASEAGTSLHMHTVFELPVTLNDRDPIGIILAQSPETLIEIKVDFETENNMLTIPDGWSVEVETITVQPTTETFSIPAVTEAMPDISVIKLVTSRTEAFTGNGQNVIDLVTGTIYRKLAFLIEDMDGNPFSDEDITSNIDIIFNTADVNYSVPANLLRHKNELAFGHRLPKGVYVFDFSDNGVPNYGGTRDYIDTTKLTMFQLRFNSNKAGRIRTISETLARLV</sequence>
<name>A0A8S5VY58_9VIRU</name>
<organism evidence="1">
    <name type="scientific">Tectiviridae sp</name>
    <dbReference type="NCBI Taxonomy" id="2831614"/>
    <lineage>
        <taxon>Viruses</taxon>
        <taxon>Varidnaviria</taxon>
        <taxon>Bamfordvirae</taxon>
        <taxon>Preplasmiviricota</taxon>
        <taxon>Prepoliviricotina</taxon>
        <taxon>Tectiliviricetes</taxon>
        <taxon>Kalamavirales</taxon>
        <taxon>Tectiviridae</taxon>
    </lineage>
</organism>
<accession>A0A8S5VY58</accession>